<dbReference type="GO" id="GO:0071555">
    <property type="term" value="P:cell wall organization"/>
    <property type="evidence" value="ECO:0007669"/>
    <property type="project" value="UniProtKB-UniRule"/>
</dbReference>
<protein>
    <submittedName>
        <fullName evidence="10">ATP synthase subunit</fullName>
    </submittedName>
</protein>
<dbReference type="GO" id="GO:0071972">
    <property type="term" value="F:peptidoglycan L,D-transpeptidase activity"/>
    <property type="evidence" value="ECO:0007669"/>
    <property type="project" value="TreeGrafter"/>
</dbReference>
<dbReference type="InterPro" id="IPR036366">
    <property type="entry name" value="PGBDSf"/>
</dbReference>
<feature type="region of interest" description="Disordered" evidence="8">
    <location>
        <begin position="1"/>
        <end position="25"/>
    </location>
</feature>
<comment type="similarity">
    <text evidence="2">Belongs to the YkuD family.</text>
</comment>
<evidence type="ECO:0000256" key="2">
    <source>
        <dbReference type="ARBA" id="ARBA00005992"/>
    </source>
</evidence>
<sequence>MDAGRDDRQASCARQKHLEPASEFQLGDERMKLKGRGTALRGLLVMGTALAGLSVGAPSAEAQGYIPPEAVESYVDQYGREVFLDINGRVVTVIQPQRSDPFEERRQRFQERRGQVFDRPPPPGVTLEGPAFVFPDEPWANDDYRGFEDERPRTIDPYDDRQFDGGPVEAAPLPAPTEQPQQGLPPETQAAELPQPDESMGPQAELPAPDASIVTDGPTESANPLEQPFQEQTIEETDPAPQVATPQGEDKKAAVAALQVILDRAGMSPGVIDGRMGSNVNKAVAAYEEKFGRKLSTGDSRVLAEMLDESGGPAVKTYELTAEDVAGPYVAQIPTDYAEKAKLPAMSFERPVEKLAEKFHMDEAYLKEINPGADFSRAGTRIKVMNVGENVDGKVARIVADKGREQVRVYDALGELIAAYPSTIGSASTPSPSGTVQVNRIAFDPNYTYNPKINFKQGNNDKVLTIPPGPNGPVGSIWIALSKPTYGIHGTPEPSKIGKTNSHGCVRLTNWDAYELAKMVRPGVTVEFVE</sequence>
<feature type="compositionally biased region" description="Basic and acidic residues" evidence="8">
    <location>
        <begin position="142"/>
        <end position="163"/>
    </location>
</feature>
<evidence type="ECO:0000313" key="10">
    <source>
        <dbReference type="EMBL" id="BAT31593.1"/>
    </source>
</evidence>
<feature type="region of interest" description="Disordered" evidence="8">
    <location>
        <begin position="111"/>
        <end position="225"/>
    </location>
</feature>
<dbReference type="GO" id="GO:0018104">
    <property type="term" value="P:peptidoglycan-protein cross-linking"/>
    <property type="evidence" value="ECO:0007669"/>
    <property type="project" value="TreeGrafter"/>
</dbReference>
<dbReference type="InterPro" id="IPR038063">
    <property type="entry name" value="Transpep_catalytic_dom"/>
</dbReference>
<keyword evidence="3" id="KW-0808">Transferase</keyword>
<dbReference type="InterPro" id="IPR005490">
    <property type="entry name" value="LD_TPept_cat_dom"/>
</dbReference>
<accession>A0A0N7KZ57</accession>
<keyword evidence="5 7" id="KW-0573">Peptidoglycan synthesis</keyword>
<keyword evidence="4 7" id="KW-0133">Cell shape</keyword>
<dbReference type="PANTHER" id="PTHR30582:SF30">
    <property type="entry name" value="BLR4375 PROTEIN"/>
    <property type="match status" value="1"/>
</dbReference>
<dbReference type="PANTHER" id="PTHR30582">
    <property type="entry name" value="L,D-TRANSPEPTIDASE"/>
    <property type="match status" value="1"/>
</dbReference>
<keyword evidence="6 7" id="KW-0961">Cell wall biogenesis/degradation</keyword>
<evidence type="ECO:0000256" key="4">
    <source>
        <dbReference type="ARBA" id="ARBA00022960"/>
    </source>
</evidence>
<dbReference type="AlphaFoldDB" id="A0A0N7KZ57"/>
<reference evidence="10" key="1">
    <citation type="journal article" date="2015" name="Proc. Natl. Acad. Sci. U.S.A.">
        <title>Bacterial clade with the ribosomal RNA operon on a small plasmid rather than the chromosome.</title>
        <authorList>
            <person name="Anda M."/>
            <person name="Ohtsubo Y."/>
            <person name="Okubo T."/>
            <person name="Sugawara M."/>
            <person name="Nagata Y."/>
            <person name="Tsuda M."/>
            <person name="Minamisawa K."/>
            <person name="Mitsui H."/>
        </authorList>
    </citation>
    <scope>NUCLEOTIDE SEQUENCE</scope>
    <source>
        <strain evidence="10">DSM 15513</strain>
    </source>
</reference>
<evidence type="ECO:0000259" key="9">
    <source>
        <dbReference type="PROSITE" id="PS52029"/>
    </source>
</evidence>
<organism evidence="10">
    <name type="scientific">Fulvimarina pelagi</name>
    <dbReference type="NCBI Taxonomy" id="217511"/>
    <lineage>
        <taxon>Bacteria</taxon>
        <taxon>Pseudomonadati</taxon>
        <taxon>Pseudomonadota</taxon>
        <taxon>Alphaproteobacteria</taxon>
        <taxon>Hyphomicrobiales</taxon>
        <taxon>Aurantimonadaceae</taxon>
        <taxon>Fulvimarina</taxon>
    </lineage>
</organism>
<dbReference type="InterPro" id="IPR036365">
    <property type="entry name" value="PGBD-like_sf"/>
</dbReference>
<evidence type="ECO:0000256" key="7">
    <source>
        <dbReference type="PROSITE-ProRule" id="PRU01373"/>
    </source>
</evidence>
<dbReference type="Pfam" id="PF03734">
    <property type="entry name" value="YkuD"/>
    <property type="match status" value="1"/>
</dbReference>
<name>A0A0N7KZ57_9HYPH</name>
<dbReference type="SUPFAM" id="SSF47090">
    <property type="entry name" value="PGBD-like"/>
    <property type="match status" value="1"/>
</dbReference>
<dbReference type="EMBL" id="LC066397">
    <property type="protein sequence ID" value="BAT31593.1"/>
    <property type="molecule type" value="Genomic_DNA"/>
</dbReference>
<dbReference type="PROSITE" id="PS52029">
    <property type="entry name" value="LD_TPASE"/>
    <property type="match status" value="1"/>
</dbReference>
<feature type="domain" description="L,D-TPase catalytic" evidence="9">
    <location>
        <begin position="396"/>
        <end position="529"/>
    </location>
</feature>
<dbReference type="Gene3D" id="2.40.440.10">
    <property type="entry name" value="L,D-transpeptidase catalytic domain-like"/>
    <property type="match status" value="1"/>
</dbReference>
<dbReference type="GO" id="GO:0016740">
    <property type="term" value="F:transferase activity"/>
    <property type="evidence" value="ECO:0007669"/>
    <property type="project" value="UniProtKB-KW"/>
</dbReference>
<proteinExistence type="inferred from homology"/>
<dbReference type="GO" id="GO:0008360">
    <property type="term" value="P:regulation of cell shape"/>
    <property type="evidence" value="ECO:0007669"/>
    <property type="project" value="UniProtKB-UniRule"/>
</dbReference>
<dbReference type="SUPFAM" id="SSF141523">
    <property type="entry name" value="L,D-transpeptidase catalytic domain-like"/>
    <property type="match status" value="1"/>
</dbReference>
<evidence type="ECO:0000256" key="3">
    <source>
        <dbReference type="ARBA" id="ARBA00022679"/>
    </source>
</evidence>
<evidence type="ECO:0000256" key="6">
    <source>
        <dbReference type="ARBA" id="ARBA00023316"/>
    </source>
</evidence>
<dbReference type="Gene3D" id="1.10.101.10">
    <property type="entry name" value="PGBD-like superfamily/PGBD"/>
    <property type="match status" value="1"/>
</dbReference>
<evidence type="ECO:0000256" key="8">
    <source>
        <dbReference type="SAM" id="MobiDB-lite"/>
    </source>
</evidence>
<dbReference type="GO" id="GO:0005576">
    <property type="term" value="C:extracellular region"/>
    <property type="evidence" value="ECO:0007669"/>
    <property type="project" value="TreeGrafter"/>
</dbReference>
<feature type="active site" description="Nucleophile" evidence="7">
    <location>
        <position position="505"/>
    </location>
</feature>
<dbReference type="UniPathway" id="UPA00219"/>
<evidence type="ECO:0000256" key="5">
    <source>
        <dbReference type="ARBA" id="ARBA00022984"/>
    </source>
</evidence>
<comment type="pathway">
    <text evidence="1 7">Cell wall biogenesis; peptidoglycan biosynthesis.</text>
</comment>
<dbReference type="CDD" id="cd16913">
    <property type="entry name" value="YkuD_like"/>
    <property type="match status" value="1"/>
</dbReference>
<feature type="active site" description="Proton donor/acceptor" evidence="7">
    <location>
        <position position="489"/>
    </location>
</feature>
<evidence type="ECO:0000256" key="1">
    <source>
        <dbReference type="ARBA" id="ARBA00004752"/>
    </source>
</evidence>
<dbReference type="InterPro" id="IPR050979">
    <property type="entry name" value="LD-transpeptidase"/>
</dbReference>